<sequence>MGLPMFTCLALFGCVTVISGRFIFPLTPVETSTGLAADFYVRAKPLESSASKDDLESSHASPVGTRVSGKSYERIQEATYQPAEPYNFGYDVRDDYGNRQYRKEESNAAGTVRGSYGYTDANGLFRIVEYIADVNGFRANIKTNEPGTGAQQAADIVLAHENPPRGVVEAASAPKPVTEEPPKEIINKQSESTVRTYERFNRPSVESSYLYRTALPLPSTPSSSSVSSSTSSSSSSSSSDEIEKERQQ</sequence>
<feature type="region of interest" description="Disordered" evidence="3">
    <location>
        <begin position="215"/>
        <end position="248"/>
    </location>
</feature>
<dbReference type="PANTHER" id="PTHR10380">
    <property type="entry name" value="CUTICLE PROTEIN"/>
    <property type="match status" value="1"/>
</dbReference>
<keyword evidence="1 2" id="KW-0193">Cuticle</keyword>
<dbReference type="Pfam" id="PF00379">
    <property type="entry name" value="Chitin_bind_4"/>
    <property type="match status" value="1"/>
</dbReference>
<feature type="chain" id="PRO_5004591770" description="Cuticle protein 16.8" evidence="4">
    <location>
        <begin position="21"/>
        <end position="248"/>
    </location>
</feature>
<protein>
    <recommendedName>
        <fullName evidence="7">Cuticle protein 16.8</fullName>
    </recommendedName>
</protein>
<dbReference type="KEGG" id="tut:107366335"/>
<evidence type="ECO:0000256" key="3">
    <source>
        <dbReference type="SAM" id="MobiDB-lite"/>
    </source>
</evidence>
<dbReference type="Proteomes" id="UP000015104">
    <property type="component" value="Unassembled WGS sequence"/>
</dbReference>
<feature type="compositionally biased region" description="Low complexity" evidence="3">
    <location>
        <begin position="220"/>
        <end position="239"/>
    </location>
</feature>
<feature type="signal peptide" evidence="4">
    <location>
        <begin position="1"/>
        <end position="20"/>
    </location>
</feature>
<dbReference type="PROSITE" id="PS00233">
    <property type="entry name" value="CHIT_BIND_RR_1"/>
    <property type="match status" value="1"/>
</dbReference>
<dbReference type="PROSITE" id="PS51155">
    <property type="entry name" value="CHIT_BIND_RR_2"/>
    <property type="match status" value="1"/>
</dbReference>
<dbReference type="HOGENOM" id="CLU_1121347_0_0_1"/>
<evidence type="ECO:0008006" key="7">
    <source>
        <dbReference type="Google" id="ProtNLM"/>
    </source>
</evidence>
<evidence type="ECO:0000313" key="5">
    <source>
        <dbReference type="EnsemblMetazoa" id="tetur18g02430.1"/>
    </source>
</evidence>
<feature type="region of interest" description="Disordered" evidence="3">
    <location>
        <begin position="170"/>
        <end position="199"/>
    </location>
</feature>
<dbReference type="OMA" id="QPAEPYN"/>
<keyword evidence="6" id="KW-1185">Reference proteome</keyword>
<proteinExistence type="predicted"/>
<dbReference type="OrthoDB" id="6515429at2759"/>
<keyword evidence="4" id="KW-0732">Signal</keyword>
<organism evidence="5 6">
    <name type="scientific">Tetranychus urticae</name>
    <name type="common">Two-spotted spider mite</name>
    <dbReference type="NCBI Taxonomy" id="32264"/>
    <lineage>
        <taxon>Eukaryota</taxon>
        <taxon>Metazoa</taxon>
        <taxon>Ecdysozoa</taxon>
        <taxon>Arthropoda</taxon>
        <taxon>Chelicerata</taxon>
        <taxon>Arachnida</taxon>
        <taxon>Acari</taxon>
        <taxon>Acariformes</taxon>
        <taxon>Trombidiformes</taxon>
        <taxon>Prostigmata</taxon>
        <taxon>Eleutherengona</taxon>
        <taxon>Raphignathae</taxon>
        <taxon>Tetranychoidea</taxon>
        <taxon>Tetranychidae</taxon>
        <taxon>Tetranychus</taxon>
    </lineage>
</organism>
<dbReference type="EnsemblMetazoa" id="tetur18g02430.1">
    <property type="protein sequence ID" value="tetur18g02430.1"/>
    <property type="gene ID" value="tetur18g02430"/>
</dbReference>
<feature type="region of interest" description="Disordered" evidence="3">
    <location>
        <begin position="51"/>
        <end position="71"/>
    </location>
</feature>
<feature type="compositionally biased region" description="Basic and acidic residues" evidence="3">
    <location>
        <begin position="177"/>
        <end position="186"/>
    </location>
</feature>
<dbReference type="EMBL" id="CAEY01000384">
    <property type="status" value="NOT_ANNOTATED_CDS"/>
    <property type="molecule type" value="Genomic_DNA"/>
</dbReference>
<evidence type="ECO:0000256" key="2">
    <source>
        <dbReference type="PROSITE-ProRule" id="PRU00497"/>
    </source>
</evidence>
<accession>T1KR66</accession>
<reference evidence="6" key="1">
    <citation type="submission" date="2011-08" db="EMBL/GenBank/DDBJ databases">
        <authorList>
            <person name="Rombauts S."/>
        </authorList>
    </citation>
    <scope>NUCLEOTIDE SEQUENCE</scope>
    <source>
        <strain evidence="6">London</strain>
    </source>
</reference>
<dbReference type="GO" id="GO:0008010">
    <property type="term" value="F:structural constituent of chitin-based larval cuticle"/>
    <property type="evidence" value="ECO:0007669"/>
    <property type="project" value="TreeGrafter"/>
</dbReference>
<evidence type="ECO:0000256" key="4">
    <source>
        <dbReference type="SAM" id="SignalP"/>
    </source>
</evidence>
<dbReference type="AlphaFoldDB" id="T1KR66"/>
<name>T1KR66_TETUR</name>
<reference evidence="5" key="2">
    <citation type="submission" date="2015-06" db="UniProtKB">
        <authorList>
            <consortium name="EnsemblMetazoa"/>
        </authorList>
    </citation>
    <scope>IDENTIFICATION</scope>
</reference>
<dbReference type="InterPro" id="IPR000618">
    <property type="entry name" value="Insect_cuticle"/>
</dbReference>
<gene>
    <name evidence="5" type="primary">107366335</name>
</gene>
<evidence type="ECO:0000313" key="6">
    <source>
        <dbReference type="Proteomes" id="UP000015104"/>
    </source>
</evidence>
<evidence type="ECO:0000256" key="1">
    <source>
        <dbReference type="ARBA" id="ARBA00022460"/>
    </source>
</evidence>
<dbReference type="InterPro" id="IPR050468">
    <property type="entry name" value="Cuticle_Struct_Prot"/>
</dbReference>
<dbReference type="InterPro" id="IPR031311">
    <property type="entry name" value="CHIT_BIND_RR_consensus"/>
</dbReference>
<dbReference type="GO" id="GO:0062129">
    <property type="term" value="C:chitin-based extracellular matrix"/>
    <property type="evidence" value="ECO:0007669"/>
    <property type="project" value="TreeGrafter"/>
</dbReference>